<evidence type="ECO:0000256" key="1">
    <source>
        <dbReference type="ARBA" id="ARBA00004173"/>
    </source>
</evidence>
<dbReference type="InterPro" id="IPR001865">
    <property type="entry name" value="Ribosomal_uS2"/>
</dbReference>
<comment type="caution">
    <text evidence="9">The sequence shown here is derived from an EMBL/GenBank/DDBJ whole genome shotgun (WGS) entry which is preliminary data.</text>
</comment>
<evidence type="ECO:0000256" key="5">
    <source>
        <dbReference type="ARBA" id="ARBA00023274"/>
    </source>
</evidence>
<comment type="subcellular location">
    <subcellularLocation>
        <location evidence="1">Mitochondrion</location>
    </subcellularLocation>
</comment>
<evidence type="ECO:0000256" key="2">
    <source>
        <dbReference type="ARBA" id="ARBA00006242"/>
    </source>
</evidence>
<gene>
    <name evidence="9" type="ORF">BaRGS_00004224</name>
</gene>
<dbReference type="CDD" id="cd01425">
    <property type="entry name" value="RPS2"/>
    <property type="match status" value="1"/>
</dbReference>
<reference evidence="9 10" key="1">
    <citation type="journal article" date="2023" name="Sci. Data">
        <title>Genome assembly of the Korean intertidal mud-creeper Batillaria attramentaria.</title>
        <authorList>
            <person name="Patra A.K."/>
            <person name="Ho P.T."/>
            <person name="Jun S."/>
            <person name="Lee S.J."/>
            <person name="Kim Y."/>
            <person name="Won Y.J."/>
        </authorList>
    </citation>
    <scope>NUCLEOTIDE SEQUENCE [LARGE SCALE GENOMIC DNA]</scope>
    <source>
        <strain evidence="9">Wonlab-2016</strain>
    </source>
</reference>
<organism evidence="9 10">
    <name type="scientific">Batillaria attramentaria</name>
    <dbReference type="NCBI Taxonomy" id="370345"/>
    <lineage>
        <taxon>Eukaryota</taxon>
        <taxon>Metazoa</taxon>
        <taxon>Spiralia</taxon>
        <taxon>Lophotrochozoa</taxon>
        <taxon>Mollusca</taxon>
        <taxon>Gastropoda</taxon>
        <taxon>Caenogastropoda</taxon>
        <taxon>Sorbeoconcha</taxon>
        <taxon>Cerithioidea</taxon>
        <taxon>Batillariidae</taxon>
        <taxon>Batillaria</taxon>
    </lineage>
</organism>
<comment type="similarity">
    <text evidence="2">Belongs to the universal ribosomal protein uS2 family.</text>
</comment>
<name>A0ABD0LZ00_9CAEN</name>
<dbReference type="InterPro" id="IPR018130">
    <property type="entry name" value="Ribosomal_uS2_CS"/>
</dbReference>
<dbReference type="InterPro" id="IPR023591">
    <property type="entry name" value="Ribosomal_uS2_flav_dom_sf"/>
</dbReference>
<dbReference type="PROSITE" id="PS00962">
    <property type="entry name" value="RIBOSOMAL_S2_1"/>
    <property type="match status" value="1"/>
</dbReference>
<evidence type="ECO:0000313" key="9">
    <source>
        <dbReference type="EMBL" id="KAK7504358.1"/>
    </source>
</evidence>
<proteinExistence type="inferred from homology"/>
<dbReference type="GO" id="GO:0005743">
    <property type="term" value="C:mitochondrial inner membrane"/>
    <property type="evidence" value="ECO:0007669"/>
    <property type="project" value="UniProtKB-ARBA"/>
</dbReference>
<dbReference type="SUPFAM" id="SSF52313">
    <property type="entry name" value="Ribosomal protein S2"/>
    <property type="match status" value="1"/>
</dbReference>
<protein>
    <recommendedName>
        <fullName evidence="7">Small ribosomal subunit protein uS2m</fullName>
    </recommendedName>
    <alternativeName>
        <fullName evidence="8">28S ribosomal protein S2, mitochondrial</fullName>
    </alternativeName>
</protein>
<evidence type="ECO:0000256" key="8">
    <source>
        <dbReference type="ARBA" id="ARBA00083109"/>
    </source>
</evidence>
<evidence type="ECO:0000256" key="6">
    <source>
        <dbReference type="ARBA" id="ARBA00059792"/>
    </source>
</evidence>
<keyword evidence="3" id="KW-0689">Ribosomal protein</keyword>
<dbReference type="InterPro" id="IPR005706">
    <property type="entry name" value="Ribosomal_uS2_bac/mit/plastid"/>
</dbReference>
<accession>A0ABD0LZ00</accession>
<dbReference type="PRINTS" id="PR00395">
    <property type="entry name" value="RIBOSOMALS2"/>
</dbReference>
<evidence type="ECO:0000313" key="10">
    <source>
        <dbReference type="Proteomes" id="UP001519460"/>
    </source>
</evidence>
<evidence type="ECO:0000256" key="4">
    <source>
        <dbReference type="ARBA" id="ARBA00023128"/>
    </source>
</evidence>
<dbReference type="GO" id="GO:0005763">
    <property type="term" value="C:mitochondrial small ribosomal subunit"/>
    <property type="evidence" value="ECO:0007669"/>
    <property type="project" value="UniProtKB-ARBA"/>
</dbReference>
<dbReference type="PANTHER" id="PTHR12534">
    <property type="entry name" value="30S RIBOSOMAL PROTEIN S2 PROKARYOTIC AND ORGANELLAR"/>
    <property type="match status" value="1"/>
</dbReference>
<sequence length="279" mass="31262">MAAIMLENVKSLFSKSPTLGKRLLSQHCLRALSIGTEYGRKSPSHTYSTGSPPHLQKAGEATSLVHYDPEQESLQHDDYFNLKSLVSLKDLFSARVHLGHKAGLRNVYMSPYIFGSRMDIDIIDLEQTLPLLQDAMNFTAHIAYRGGVVLFLSRNRQMMPVIEKAAVESGEYSHCRYWKGGTFTNSAVQFQAETRLPDLCIFINTLNNVFEQHRAVVESTKVLIPVVGVVDTNCDPRLITYPVPGNDDSPSAVNLYCRLFKEAILRGKAKRKEDGLDDQ</sequence>
<keyword evidence="10" id="KW-1185">Reference proteome</keyword>
<dbReference type="Gene3D" id="3.40.50.10490">
    <property type="entry name" value="Glucose-6-phosphate isomerase like protein, domain 1"/>
    <property type="match status" value="1"/>
</dbReference>
<comment type="function">
    <text evidence="6">Required for mitoribosome formation and stability, and mitochondrial translation.</text>
</comment>
<dbReference type="PANTHER" id="PTHR12534:SF0">
    <property type="entry name" value="SMALL RIBOSOMAL SUBUNIT PROTEIN US2M"/>
    <property type="match status" value="1"/>
</dbReference>
<keyword evidence="4" id="KW-0496">Mitochondrion</keyword>
<dbReference type="FunFam" id="3.40.50.10490:FF:000026">
    <property type="entry name" value="28S ribosomal protein S2, mitochondrial"/>
    <property type="match status" value="1"/>
</dbReference>
<keyword evidence="5" id="KW-0687">Ribonucleoprotein</keyword>
<dbReference type="HAMAP" id="MF_00291_B">
    <property type="entry name" value="Ribosomal_uS2_B"/>
    <property type="match status" value="1"/>
</dbReference>
<dbReference type="Pfam" id="PF00318">
    <property type="entry name" value="Ribosomal_S2"/>
    <property type="match status" value="2"/>
</dbReference>
<dbReference type="Proteomes" id="UP001519460">
    <property type="component" value="Unassembled WGS sequence"/>
</dbReference>
<dbReference type="EMBL" id="JACVVK020000015">
    <property type="protein sequence ID" value="KAK7504358.1"/>
    <property type="molecule type" value="Genomic_DNA"/>
</dbReference>
<dbReference type="AlphaFoldDB" id="A0ABD0LZ00"/>
<evidence type="ECO:0000256" key="7">
    <source>
        <dbReference type="ARBA" id="ARBA00071390"/>
    </source>
</evidence>
<evidence type="ECO:0000256" key="3">
    <source>
        <dbReference type="ARBA" id="ARBA00022980"/>
    </source>
</evidence>